<name>A0A9Q1GAK1_SYNKA</name>
<organism evidence="2 3">
    <name type="scientific">Synaphobranchus kaupii</name>
    <name type="common">Kaup's arrowtooth eel</name>
    <dbReference type="NCBI Taxonomy" id="118154"/>
    <lineage>
        <taxon>Eukaryota</taxon>
        <taxon>Metazoa</taxon>
        <taxon>Chordata</taxon>
        <taxon>Craniata</taxon>
        <taxon>Vertebrata</taxon>
        <taxon>Euteleostomi</taxon>
        <taxon>Actinopterygii</taxon>
        <taxon>Neopterygii</taxon>
        <taxon>Teleostei</taxon>
        <taxon>Anguilliformes</taxon>
        <taxon>Synaphobranchidae</taxon>
        <taxon>Synaphobranchus</taxon>
    </lineage>
</organism>
<feature type="compositionally biased region" description="Low complexity" evidence="1">
    <location>
        <begin position="22"/>
        <end position="31"/>
    </location>
</feature>
<feature type="region of interest" description="Disordered" evidence="1">
    <location>
        <begin position="18"/>
        <end position="41"/>
    </location>
</feature>
<keyword evidence="3" id="KW-1185">Reference proteome</keyword>
<evidence type="ECO:0000313" key="3">
    <source>
        <dbReference type="Proteomes" id="UP001152622"/>
    </source>
</evidence>
<dbReference type="AlphaFoldDB" id="A0A9Q1GAK1"/>
<dbReference type="Proteomes" id="UP001152622">
    <property type="component" value="Chromosome 1"/>
</dbReference>
<comment type="caution">
    <text evidence="2">The sequence shown here is derived from an EMBL/GenBank/DDBJ whole genome shotgun (WGS) entry which is preliminary data.</text>
</comment>
<proteinExistence type="predicted"/>
<dbReference type="EMBL" id="JAINUF010000001">
    <property type="protein sequence ID" value="KAJ8380645.1"/>
    <property type="molecule type" value="Genomic_DNA"/>
</dbReference>
<protein>
    <submittedName>
        <fullName evidence="2">Uncharacterized protein</fullName>
    </submittedName>
</protein>
<reference evidence="2" key="1">
    <citation type="journal article" date="2023" name="Science">
        <title>Genome structures resolve the early diversification of teleost fishes.</title>
        <authorList>
            <person name="Parey E."/>
            <person name="Louis A."/>
            <person name="Montfort J."/>
            <person name="Bouchez O."/>
            <person name="Roques C."/>
            <person name="Iampietro C."/>
            <person name="Lluch J."/>
            <person name="Castinel A."/>
            <person name="Donnadieu C."/>
            <person name="Desvignes T."/>
            <person name="Floi Bucao C."/>
            <person name="Jouanno E."/>
            <person name="Wen M."/>
            <person name="Mejri S."/>
            <person name="Dirks R."/>
            <person name="Jansen H."/>
            <person name="Henkel C."/>
            <person name="Chen W.J."/>
            <person name="Zahm M."/>
            <person name="Cabau C."/>
            <person name="Klopp C."/>
            <person name="Thompson A.W."/>
            <person name="Robinson-Rechavi M."/>
            <person name="Braasch I."/>
            <person name="Lecointre G."/>
            <person name="Bobe J."/>
            <person name="Postlethwait J.H."/>
            <person name="Berthelot C."/>
            <person name="Roest Crollius H."/>
            <person name="Guiguen Y."/>
        </authorList>
    </citation>
    <scope>NUCLEOTIDE SEQUENCE</scope>
    <source>
        <strain evidence="2">WJC10195</strain>
    </source>
</reference>
<gene>
    <name evidence="2" type="ORF">SKAU_G00014230</name>
</gene>
<sequence>MAREKASLIFSLCSISHVGPISENSPASSSSEKSREKDDNRQVTWQQFVQESALYILAARPNSPALHLRPLL</sequence>
<evidence type="ECO:0000256" key="1">
    <source>
        <dbReference type="SAM" id="MobiDB-lite"/>
    </source>
</evidence>
<dbReference type="OrthoDB" id="9978298at2759"/>
<accession>A0A9Q1GAK1</accession>
<feature type="compositionally biased region" description="Basic and acidic residues" evidence="1">
    <location>
        <begin position="32"/>
        <end position="41"/>
    </location>
</feature>
<evidence type="ECO:0000313" key="2">
    <source>
        <dbReference type="EMBL" id="KAJ8380645.1"/>
    </source>
</evidence>